<reference evidence="1 2" key="1">
    <citation type="journal article" date="2017" name="Nat. Microbiol.">
        <title>Natural product diversity associated with the nematode symbionts Photorhabdus and Xenorhabdus.</title>
        <authorList>
            <person name="Tobias N.J."/>
            <person name="Wolff H."/>
            <person name="Djahanschiri B."/>
            <person name="Grundmann F."/>
            <person name="Kronenwerth M."/>
            <person name="Shi Y.M."/>
            <person name="Simonyi S."/>
            <person name="Grun P."/>
            <person name="Shapiro-Ilan D."/>
            <person name="Pidot S.J."/>
            <person name="Stinear T.P."/>
            <person name="Ebersberger I."/>
            <person name="Bode H.B."/>
        </authorList>
    </citation>
    <scope>NUCLEOTIDE SEQUENCE [LARGE SCALE GENOMIC DNA]</scope>
    <source>
        <strain evidence="1 2">DSM 17903</strain>
    </source>
</reference>
<gene>
    <name evidence="1" type="ORF">Xhom_03143</name>
</gene>
<dbReference type="EMBL" id="NJAI01000005">
    <property type="protein sequence ID" value="PHM54073.1"/>
    <property type="molecule type" value="Genomic_DNA"/>
</dbReference>
<accession>A0A2G0Q4C9</accession>
<sequence>MKSHLYFLASTYGKAIELIEVVTRNNGDYEIITTPQYQPRYFAPD</sequence>
<comment type="caution">
    <text evidence="1">The sequence shown here is derived from an EMBL/GenBank/DDBJ whole genome shotgun (WGS) entry which is preliminary data.</text>
</comment>
<evidence type="ECO:0000313" key="2">
    <source>
        <dbReference type="Proteomes" id="UP000225433"/>
    </source>
</evidence>
<dbReference type="Proteomes" id="UP000225433">
    <property type="component" value="Unassembled WGS sequence"/>
</dbReference>
<name>A0A2G0Q4C9_XENHO</name>
<evidence type="ECO:0000313" key="1">
    <source>
        <dbReference type="EMBL" id="PHM54073.1"/>
    </source>
</evidence>
<organism evidence="1 2">
    <name type="scientific">Xenorhabdus hominickii</name>
    <dbReference type="NCBI Taxonomy" id="351679"/>
    <lineage>
        <taxon>Bacteria</taxon>
        <taxon>Pseudomonadati</taxon>
        <taxon>Pseudomonadota</taxon>
        <taxon>Gammaproteobacteria</taxon>
        <taxon>Enterobacterales</taxon>
        <taxon>Morganellaceae</taxon>
        <taxon>Xenorhabdus</taxon>
    </lineage>
</organism>
<dbReference type="AlphaFoldDB" id="A0A2G0Q4C9"/>
<protein>
    <submittedName>
        <fullName evidence="1">Uncharacterized protein</fullName>
    </submittedName>
</protein>
<proteinExistence type="predicted"/>